<accession>A0A364Y4N9</accession>
<gene>
    <name evidence="1" type="ORF">DQQ10_09050</name>
</gene>
<dbReference type="Proteomes" id="UP000251889">
    <property type="component" value="Unassembled WGS sequence"/>
</dbReference>
<organism evidence="1 2">
    <name type="scientific">Pseudochryseolinea flava</name>
    <dbReference type="NCBI Taxonomy" id="2059302"/>
    <lineage>
        <taxon>Bacteria</taxon>
        <taxon>Pseudomonadati</taxon>
        <taxon>Bacteroidota</taxon>
        <taxon>Cytophagia</taxon>
        <taxon>Cytophagales</taxon>
        <taxon>Fulvivirgaceae</taxon>
        <taxon>Pseudochryseolinea</taxon>
    </lineage>
</organism>
<dbReference type="RefSeq" id="WP_112746523.1">
    <property type="nucleotide sequence ID" value="NZ_QMFY01000003.1"/>
</dbReference>
<keyword evidence="2" id="KW-1185">Reference proteome</keyword>
<dbReference type="EMBL" id="QMFY01000003">
    <property type="protein sequence ID" value="RAW01783.1"/>
    <property type="molecule type" value="Genomic_DNA"/>
</dbReference>
<proteinExistence type="predicted"/>
<protein>
    <submittedName>
        <fullName evidence="1">DUF3606 domain-containing protein</fullName>
    </submittedName>
</protein>
<dbReference type="AlphaFoldDB" id="A0A364Y4N9"/>
<reference evidence="1 2" key="1">
    <citation type="submission" date="2018-06" db="EMBL/GenBank/DDBJ databases">
        <title>Chryseolinea flavus sp. nov., a member of the phylum Bacteroidetes isolated from soil.</title>
        <authorList>
            <person name="Li Y."/>
            <person name="Wang J."/>
        </authorList>
    </citation>
    <scope>NUCLEOTIDE SEQUENCE [LARGE SCALE GENOMIC DNA]</scope>
    <source>
        <strain evidence="1 2">SDU1-6</strain>
    </source>
</reference>
<evidence type="ECO:0000313" key="1">
    <source>
        <dbReference type="EMBL" id="RAW01783.1"/>
    </source>
</evidence>
<evidence type="ECO:0000313" key="2">
    <source>
        <dbReference type="Proteomes" id="UP000251889"/>
    </source>
</evidence>
<name>A0A364Y4N9_9BACT</name>
<dbReference type="Pfam" id="PF12244">
    <property type="entry name" value="DUF3606"/>
    <property type="match status" value="1"/>
</dbReference>
<sequence length="55" mass="6587">MNEKRRPQDISRINVQEQEEVRWWCSQLSCNEMRLKNAVKAVGQSADAVRKYLHR</sequence>
<comment type="caution">
    <text evidence="1">The sequence shown here is derived from an EMBL/GenBank/DDBJ whole genome shotgun (WGS) entry which is preliminary data.</text>
</comment>
<dbReference type="OrthoDB" id="7030114at2"/>
<dbReference type="InterPro" id="IPR022037">
    <property type="entry name" value="DUF3606"/>
</dbReference>